<keyword evidence="3" id="KW-0863">Zinc-finger</keyword>
<sequence>MMRLLWLTSLQAALSVKSVPRFDIDFDKPPQERYRAIHEYFRESSLAMMKSTKQNLAAHFSEAELANWTSVVKGLAGEETLQELEGILEALDLPDDDFDTLLLSNVLYELSSPTLGCSGVVAANPQGQVYHGRNMDYRLEFKLPNGTVEDWPNVTYEAYYFKGGQPVFMSIGWALYTGVHTGMRFGGWTFEQNTRPGNNATLNLAAGQVKSLLATVPDFQTALQKINSTSFMAPQYFIMSGSQPYEGAVVSMDRLAAQSLPDTPPVRLLGPGSHWYLLQTNDDVNKLPADPRRPLTNLCLLWHRSSLWVLKELRVEGLLGVRECKECCRQQLRRLCFMLKEHEAEAIQAEVRKQMQVFMAAQRMVQLQNVVADLATARTAGALGFADWLHAIKPSMSDLSDSSGECWQQVLRQAQEWYTGEYVPAGPVARVRLKAPASMVDKELKWNRVRHRMEHLILQSCPEGVRAELSSARVSGVLNIMCRLYTIYKPGGVTERAEALRQVQQPRSADSAIDAVMKLRTWRRWMTRLSDLGGTQPDAAVCIQALEGITAGVLKGLPSLSFRVNLVRASLHLDTQPSAAKVDEFYEHLLAELEGVSRVTEATAAASVIPGRSESTKVRQVEAKASNNSSVEGSTLSGKDKTPKAPTQQGADSPKKLRKWFAEGKGCRRGKDCRFLHDWAQIPKAEKGDRCMLCGGKGHRKDACTVVTNGAMAKRDDGASSAKAARSDASPKAKTGDPGLRKVISEAATVLREAMSTSATAGDSNSPPPNAGSSAQAGEGSEAPPMAVAAKIQAQLQDLEARVLDGGASIRAVREDQALSLIHELESARLGELTGRIISQMVVDLQGANGWELLKAVPLNRRIRKRLHQSYSWLLHLGAGVPDPVLKQVCREQQIEIVSISTAEGKVVEPGVWKALSWAAFTGRLSGIVSDAPMRTWSGVKVDASHTVHLRTPDHPWGVPSNSEGHQSKVNNDAVFSLQPMWLWTIASIAQGSGIPFLQTHVLPQHGSVQPWMDSVVRPFSVWSNCSQFRVAEVSEAGARNRPMVVCSNLGFGDRVVGMNNSGPGAANEVCVSGWTASFKREVTMALFGTSPQAQATMQVEVPQVSAVGTGVGRLHSDRRQGQEESRAEGEALSPLQEEAEDSSPSPPAAGVRGKAPQLPHEDTRPASKPISEKDRERWRRHIAAHHIPFRKDCLKCVMAGALGLQHRRVKCPSMYALAFDLAGPFKERGKDDKGGGYKYVLVAGLRVPDIALPGGDVQEPTARGPAPASVEVGNTQTVRDDDEGSEVSWLNANLEPTAGVKHVSQHDEDSDHEQGSVGSWFEMPDIDDLPEPEEDGEPAQAEAEYEGLPDEGKATVLEGDLWEDALGVSGMSDEQFDTELSQMLFDGANKVLRFAVPVRSRKGPQILAALQEVVTECNRLGFPVKVAHTDRAKELMSKATTEWLQSKLIQPSFTQGDDPQANGLAERLVGWVKARARLHLAASGLGVEQWPAAMSFACTEHRHRMLQVEASLPRFGQKVIFKSKHPTGHSKRPFLRWEHAVYLCPTARTEGGHVLLRATSGAYLVAKNVRCVENLVDPEAELGDEAVLEADFPDDLPRASSSDPLPMPSRRVTGKRAVKAISLPSEVLAEDLRRNELFTPDHCGRLLELAFGGADTVSKRTHRGPMELAVVLGAYGHGGLHGVTRASRVYPEVCKYLNEYLRRNLPPGQVNPKWSAVTVVVAPEVAVHKDVRNEPGSVNFVTQVTTRSMWIEGATQEGCKQACVDAKGKEYQGCHLPLTQEWAELCELDEEQFEARISRWQRVLGGADEDPTLDPVSASIPHHLLIATVFQNRDWRRDPEVIANGSDGPVLAARVLDFSDDGPPDESPFPDRMLMFSVHDLVRDVFEMVILRVVLIEEEQGGQRDPMQPVLQMPGPPPPEVRAISTTASLPRRDEVRPDRLPVSLPNPTCIQVNPAMSRKEMSPQEEALLCKTEAATTKGLEDILSSLTEPLSVTHTASQEEVRANLEKWRPAIEKELKSLKEPGVLVSHFGKEARALIAGAGTTVIPLKGVFTTKAPGGPQDGLYRRKCRLVGCGNQASHIDADSLYAAGAPAELVRASLVQACRHQWSAFTCDIRSAFTQTPIPPYAARRYMLRPPRWLVELGLAEPDEYYSLGKVLYGFKEAPAWWSEHRDSKLLTAAFLGCHLEQGTSDPSLWRIMKGEELKGYLVTYVDDFLILSDSVTAGGLHQWLLEEAGWETDGLSEAKPGEPVRFLGMQLERHEDGHFSLNQESYIDELIRAYQLKSGDKSRIACPKEVLMNEPESVPESDEATVKAAQKVAGECLWLSQRTRFDISFSTAILCSRVSKDPSGALAIGKRLLCYLHQTKGFKLHLRPDPSAAPLRVFTDASFAPQGQHSFGGHIIELYGVPAVWRASRQGLIALSSAEAELIQAVEGCMFAESLLTVLEDLRVQCSTAQLLLDNTAAMAFIGGSGSQRTRHLKVRGHKIRQLIQSGWEIKHCPGEFQRADLLTKPLSAARMRFLRELLQLGDDEAPEPAQEREDIPAARAMQAAPASCVSALLMLLQVCACKGDEVENEDGAAAMPIDWPWELAVLTLLIVLSTLFVWEASGAPCRRRQVPVPEIRAVTVKERRAKKLQDRVAAAIDSAVSESPTGDEGHAARRKGRNKCPPVPTDGAAAARDTPTVVYGGINMHVGNHGSPSELQDQEECGKFRVEFVYSRTTPQICMGRVEEEEIEGNNMVDPKPVSGPEMADFGPLLRTEPYKSEDVNLPNIWNLMLGPTLHDYLTVFTWVAIPSTNYSKLALPGEPAPTSLLQGQLTEPSGAPDEAAALRQMLAVNGFAESSSATLAERFMAHSLKKSPPLLGGNGKRWRHVVTDEGISLTHGAGLPLDAGYYLDHQLKQPLSEGVPDGSLLGDWLFSMYSFQLLSRNPKKELLRGLWVLAAIDLNLHAEVSKLKLRQALCLQPVRLKRMMHRALLLLASAAAGVNDHFVEQTALSDWCAWVPPMALQYVSECNASTAAAQSNGVGCLEWCPWVPAPAWQNISDCQRCVAAQNRSEADDDAESPRAGLKVARNGTASPGWCKYVPWGCRPEVPKCVGYEHGYGAPIDADRPECRSWCQWVPGPSWSFAPGCQSCIAGGAYYAPGGLGCESWCTWVPRGKWWHTAGCLGCIDPAELRVFEPVLGGSKSTVEHTLFGASGSSAKVPLRKAKIAPNAGGLAKFVCTKSRCVSPGCVALVEQSGNTLCSKCASDPQRASEALIEVTMRLAPLEVECSRLLAQCTSCQGSLCRDLHTSCVNTDCPIFFRRREAWLERREAEETLCKLSSIGSDW</sequence>
<dbReference type="GO" id="GO:0003887">
    <property type="term" value="F:DNA-directed DNA polymerase activity"/>
    <property type="evidence" value="ECO:0007669"/>
    <property type="project" value="UniProtKB-EC"/>
</dbReference>
<protein>
    <recommendedName>
        <fullName evidence="1">ceramidase</fullName>
        <ecNumber evidence="1">3.5.1.23</ecNumber>
    </recommendedName>
</protein>
<feature type="compositionally biased region" description="Basic and acidic residues" evidence="4">
    <location>
        <begin position="725"/>
        <end position="742"/>
    </location>
</feature>
<feature type="region of interest" description="Disordered" evidence="4">
    <location>
        <begin position="1301"/>
        <end position="1351"/>
    </location>
</feature>
<dbReference type="Proteomes" id="UP000186817">
    <property type="component" value="Unassembled WGS sequence"/>
</dbReference>
<evidence type="ECO:0000256" key="5">
    <source>
        <dbReference type="SAM" id="SignalP"/>
    </source>
</evidence>
<comment type="catalytic activity">
    <reaction evidence="2">
        <text>DNA(n) + a 2'-deoxyribonucleoside 5'-triphosphate = DNA(n+1) + diphosphate</text>
        <dbReference type="Rhea" id="RHEA:22508"/>
        <dbReference type="Rhea" id="RHEA-COMP:17339"/>
        <dbReference type="Rhea" id="RHEA-COMP:17340"/>
        <dbReference type="ChEBI" id="CHEBI:33019"/>
        <dbReference type="ChEBI" id="CHEBI:61560"/>
        <dbReference type="ChEBI" id="CHEBI:173112"/>
        <dbReference type="EC" id="2.7.7.7"/>
    </reaction>
</comment>
<dbReference type="SUPFAM" id="SSF53098">
    <property type="entry name" value="Ribonuclease H-like"/>
    <property type="match status" value="1"/>
</dbReference>
<keyword evidence="3" id="KW-0479">Metal-binding</keyword>
<dbReference type="InterPro" id="IPR036397">
    <property type="entry name" value="RNaseH_sf"/>
</dbReference>
<dbReference type="InterPro" id="IPR043502">
    <property type="entry name" value="DNA/RNA_pol_sf"/>
</dbReference>
<dbReference type="GO" id="GO:0015074">
    <property type="term" value="P:DNA integration"/>
    <property type="evidence" value="ECO:0007669"/>
    <property type="project" value="InterPro"/>
</dbReference>
<dbReference type="CDD" id="cd09272">
    <property type="entry name" value="RNase_HI_RT_Ty1"/>
    <property type="match status" value="1"/>
</dbReference>
<dbReference type="EC" id="3.5.1.23" evidence="1"/>
<feature type="compositionally biased region" description="Basic and acidic residues" evidence="4">
    <location>
        <begin position="1115"/>
        <end position="1130"/>
    </location>
</feature>
<dbReference type="PROSITE" id="PS50994">
    <property type="entry name" value="INTEGRASE"/>
    <property type="match status" value="1"/>
</dbReference>
<comment type="caution">
    <text evidence="8">The sequence shown here is derived from an EMBL/GenBank/DDBJ whole genome shotgun (WGS) entry which is preliminary data.</text>
</comment>
<evidence type="ECO:0000259" key="7">
    <source>
        <dbReference type="PROSITE" id="PS50994"/>
    </source>
</evidence>
<feature type="chain" id="PRO_5012525550" description="ceramidase" evidence="5">
    <location>
        <begin position="19"/>
        <end position="3333"/>
    </location>
</feature>
<dbReference type="EMBL" id="LSRX01000372">
    <property type="protein sequence ID" value="OLP99157.1"/>
    <property type="molecule type" value="Genomic_DNA"/>
</dbReference>
<evidence type="ECO:0000256" key="1">
    <source>
        <dbReference type="ARBA" id="ARBA00011891"/>
    </source>
</evidence>
<proteinExistence type="predicted"/>
<evidence type="ECO:0000313" key="9">
    <source>
        <dbReference type="Proteomes" id="UP000186817"/>
    </source>
</evidence>
<keyword evidence="5" id="KW-0732">Signal</keyword>
<dbReference type="InterPro" id="IPR013103">
    <property type="entry name" value="RVT_2"/>
</dbReference>
<dbReference type="InterPro" id="IPR000571">
    <property type="entry name" value="Znf_CCCH"/>
</dbReference>
<feature type="signal peptide" evidence="5">
    <location>
        <begin position="1"/>
        <end position="18"/>
    </location>
</feature>
<organism evidence="8 9">
    <name type="scientific">Symbiodinium microadriaticum</name>
    <name type="common">Dinoflagellate</name>
    <name type="synonym">Zooxanthella microadriatica</name>
    <dbReference type="NCBI Taxonomy" id="2951"/>
    <lineage>
        <taxon>Eukaryota</taxon>
        <taxon>Sar</taxon>
        <taxon>Alveolata</taxon>
        <taxon>Dinophyceae</taxon>
        <taxon>Suessiales</taxon>
        <taxon>Symbiodiniaceae</taxon>
        <taxon>Symbiodinium</taxon>
    </lineage>
</organism>
<feature type="compositionally biased region" description="Polar residues" evidence="4">
    <location>
        <begin position="625"/>
        <end position="637"/>
    </location>
</feature>
<dbReference type="OrthoDB" id="418690at2759"/>
<feature type="domain" description="C3H1-type" evidence="6">
    <location>
        <begin position="652"/>
        <end position="680"/>
    </location>
</feature>
<feature type="compositionally biased region" description="Basic and acidic residues" evidence="4">
    <location>
        <begin position="1305"/>
        <end position="1315"/>
    </location>
</feature>
<evidence type="ECO:0000256" key="4">
    <source>
        <dbReference type="SAM" id="MobiDB-lite"/>
    </source>
</evidence>
<dbReference type="GO" id="GO:0003676">
    <property type="term" value="F:nucleic acid binding"/>
    <property type="evidence" value="ECO:0007669"/>
    <property type="project" value="InterPro"/>
</dbReference>
<feature type="region of interest" description="Disordered" evidence="4">
    <location>
        <begin position="755"/>
        <end position="786"/>
    </location>
</feature>
<feature type="compositionally biased region" description="Basic and acidic residues" evidence="4">
    <location>
        <begin position="1160"/>
        <end position="1176"/>
    </location>
</feature>
<dbReference type="Pfam" id="PF07727">
    <property type="entry name" value="RVT_2"/>
    <property type="match status" value="1"/>
</dbReference>
<dbReference type="InterPro" id="IPR012337">
    <property type="entry name" value="RNaseH-like_sf"/>
</dbReference>
<dbReference type="Gene3D" id="3.30.420.10">
    <property type="entry name" value="Ribonuclease H-like superfamily/Ribonuclease H"/>
    <property type="match status" value="1"/>
</dbReference>
<dbReference type="GO" id="GO:0017040">
    <property type="term" value="F:N-acylsphingosine amidohydrolase activity"/>
    <property type="evidence" value="ECO:0007669"/>
    <property type="project" value="UniProtKB-EC"/>
</dbReference>
<reference evidence="8 9" key="1">
    <citation type="submission" date="2016-02" db="EMBL/GenBank/DDBJ databases">
        <title>Genome analysis of coral dinoflagellate symbionts highlights evolutionary adaptations to a symbiotic lifestyle.</title>
        <authorList>
            <person name="Aranda M."/>
            <person name="Li Y."/>
            <person name="Liew Y.J."/>
            <person name="Baumgarten S."/>
            <person name="Simakov O."/>
            <person name="Wilson M."/>
            <person name="Piel J."/>
            <person name="Ashoor H."/>
            <person name="Bougouffa S."/>
            <person name="Bajic V.B."/>
            <person name="Ryu T."/>
            <person name="Ravasi T."/>
            <person name="Bayer T."/>
            <person name="Micklem G."/>
            <person name="Kim H."/>
            <person name="Bhak J."/>
            <person name="Lajeunesse T.C."/>
            <person name="Voolstra C.R."/>
        </authorList>
    </citation>
    <scope>NUCLEOTIDE SEQUENCE [LARGE SCALE GENOMIC DNA]</scope>
    <source>
        <strain evidence="8 9">CCMP2467</strain>
    </source>
</reference>
<evidence type="ECO:0000259" key="6">
    <source>
        <dbReference type="PROSITE" id="PS50103"/>
    </source>
</evidence>
<feature type="region of interest" description="Disordered" evidence="4">
    <location>
        <begin position="714"/>
        <end position="742"/>
    </location>
</feature>
<feature type="compositionally biased region" description="Acidic residues" evidence="4">
    <location>
        <begin position="1325"/>
        <end position="1350"/>
    </location>
</feature>
<dbReference type="SUPFAM" id="SSF56672">
    <property type="entry name" value="DNA/RNA polymerases"/>
    <property type="match status" value="1"/>
</dbReference>
<dbReference type="Pfam" id="PF14260">
    <property type="entry name" value="zf-C4pol"/>
    <property type="match status" value="1"/>
</dbReference>
<feature type="domain" description="Integrase catalytic" evidence="7">
    <location>
        <begin position="1346"/>
        <end position="1542"/>
    </location>
</feature>
<dbReference type="InterPro" id="IPR001584">
    <property type="entry name" value="Integrase_cat-core"/>
</dbReference>
<evidence type="ECO:0000256" key="2">
    <source>
        <dbReference type="ARBA" id="ARBA00049244"/>
    </source>
</evidence>
<feature type="region of interest" description="Disordered" evidence="4">
    <location>
        <begin position="1109"/>
        <end position="1176"/>
    </location>
</feature>
<keyword evidence="3" id="KW-0862">Zinc</keyword>
<evidence type="ECO:0000256" key="3">
    <source>
        <dbReference type="PROSITE-ProRule" id="PRU00723"/>
    </source>
</evidence>
<feature type="region of interest" description="Disordered" evidence="4">
    <location>
        <begin position="1259"/>
        <end position="1286"/>
    </location>
</feature>
<feature type="region of interest" description="Disordered" evidence="4">
    <location>
        <begin position="608"/>
        <end position="657"/>
    </location>
</feature>
<feature type="zinc finger region" description="C3H1-type" evidence="3">
    <location>
        <begin position="652"/>
        <end position="680"/>
    </location>
</feature>
<dbReference type="InterPro" id="IPR025687">
    <property type="entry name" value="Znf-C4pol"/>
</dbReference>
<gene>
    <name evidence="8" type="primary">GIP</name>
    <name evidence="8" type="ORF">AK812_SmicGene18311</name>
</gene>
<accession>A0A1Q9DVF6</accession>
<dbReference type="PANTHER" id="PTHR28583">
    <property type="entry name" value="ACID AMIDASE"/>
    <property type="match status" value="1"/>
</dbReference>
<dbReference type="PROSITE" id="PS50103">
    <property type="entry name" value="ZF_C3H1"/>
    <property type="match status" value="1"/>
</dbReference>
<keyword evidence="9" id="KW-1185">Reference proteome</keyword>
<feature type="region of interest" description="Disordered" evidence="4">
    <location>
        <begin position="2648"/>
        <end position="2682"/>
    </location>
</feature>
<dbReference type="GO" id="GO:0008270">
    <property type="term" value="F:zinc ion binding"/>
    <property type="evidence" value="ECO:0007669"/>
    <property type="project" value="UniProtKB-KW"/>
</dbReference>
<dbReference type="PANTHER" id="PTHR28583:SF1">
    <property type="entry name" value="ACID CERAMIDASE"/>
    <property type="match status" value="1"/>
</dbReference>
<evidence type="ECO:0000313" key="8">
    <source>
        <dbReference type="EMBL" id="OLP99157.1"/>
    </source>
</evidence>
<name>A0A1Q9DVF6_SYMMI</name>